<dbReference type="STRING" id="1037660.A0A066VNW5"/>
<dbReference type="InParanoid" id="A0A066VNW5"/>
<dbReference type="EMBL" id="JMSN01000093">
    <property type="protein sequence ID" value="KDN40270.1"/>
    <property type="molecule type" value="Genomic_DNA"/>
</dbReference>
<dbReference type="Gene3D" id="2.40.40.10">
    <property type="entry name" value="RlpA-like domain"/>
    <property type="match status" value="1"/>
</dbReference>
<dbReference type="InterPro" id="IPR036908">
    <property type="entry name" value="RlpA-like_sf"/>
</dbReference>
<dbReference type="RefSeq" id="XP_013241342.1">
    <property type="nucleotide sequence ID" value="XM_013385888.1"/>
</dbReference>
<proteinExistence type="predicted"/>
<dbReference type="GeneID" id="25261998"/>
<reference evidence="3 4" key="1">
    <citation type="submission" date="2014-05" db="EMBL/GenBank/DDBJ databases">
        <title>Draft genome sequence of a rare smut relative, Tilletiaria anomala UBC 951.</title>
        <authorList>
            <consortium name="DOE Joint Genome Institute"/>
            <person name="Toome M."/>
            <person name="Kuo A."/>
            <person name="Henrissat B."/>
            <person name="Lipzen A."/>
            <person name="Tritt A."/>
            <person name="Yoshinaga Y."/>
            <person name="Zane M."/>
            <person name="Barry K."/>
            <person name="Grigoriev I.V."/>
            <person name="Spatafora J.W."/>
            <person name="Aimea M.C."/>
        </authorList>
    </citation>
    <scope>NUCLEOTIDE SEQUENCE [LARGE SCALE GENOMIC DNA]</scope>
    <source>
        <strain evidence="3 4">UBC 951</strain>
    </source>
</reference>
<evidence type="ECO:0000256" key="1">
    <source>
        <dbReference type="ARBA" id="ARBA00022729"/>
    </source>
</evidence>
<evidence type="ECO:0000259" key="2">
    <source>
        <dbReference type="Pfam" id="PF03330"/>
    </source>
</evidence>
<dbReference type="PANTHER" id="PTHR31836">
    <property type="match status" value="1"/>
</dbReference>
<accession>A0A066VNW5</accession>
<evidence type="ECO:0000313" key="4">
    <source>
        <dbReference type="Proteomes" id="UP000027361"/>
    </source>
</evidence>
<dbReference type="PANTHER" id="PTHR31836:SF27">
    <property type="entry name" value="RLPA-LIKE PROTEIN DOUBLE-PSI BETA-BARREL DOMAIN-CONTAINING PROTEIN"/>
    <property type="match status" value="1"/>
</dbReference>
<dbReference type="Pfam" id="PF03330">
    <property type="entry name" value="DPBB_1"/>
    <property type="match status" value="1"/>
</dbReference>
<dbReference type="SUPFAM" id="SSF50685">
    <property type="entry name" value="Barwin-like endoglucanases"/>
    <property type="match status" value="1"/>
</dbReference>
<protein>
    <submittedName>
        <fullName evidence="3">Plant expansin</fullName>
    </submittedName>
</protein>
<name>A0A066VNW5_TILAU</name>
<evidence type="ECO:0000313" key="3">
    <source>
        <dbReference type="EMBL" id="KDN40270.1"/>
    </source>
</evidence>
<comment type="caution">
    <text evidence="3">The sequence shown here is derived from an EMBL/GenBank/DDBJ whole genome shotgun (WGS) entry which is preliminary data.</text>
</comment>
<keyword evidence="1" id="KW-0732">Signal</keyword>
<dbReference type="AlphaFoldDB" id="A0A066VNW5"/>
<dbReference type="OMA" id="HIVFDRA"/>
<dbReference type="OrthoDB" id="623670at2759"/>
<gene>
    <name evidence="3" type="ORF">K437DRAFT_191493</name>
</gene>
<dbReference type="HOGENOM" id="CLU_047639_6_2_1"/>
<feature type="domain" description="RlpA-like protein double-psi beta-barrel" evidence="2">
    <location>
        <begin position="38"/>
        <end position="83"/>
    </location>
</feature>
<dbReference type="InterPro" id="IPR009009">
    <property type="entry name" value="RlpA-like_DPBB"/>
</dbReference>
<organism evidence="3 4">
    <name type="scientific">Tilletiaria anomala (strain ATCC 24038 / CBS 436.72 / UBC 951)</name>
    <dbReference type="NCBI Taxonomy" id="1037660"/>
    <lineage>
        <taxon>Eukaryota</taxon>
        <taxon>Fungi</taxon>
        <taxon>Dikarya</taxon>
        <taxon>Basidiomycota</taxon>
        <taxon>Ustilaginomycotina</taxon>
        <taxon>Exobasidiomycetes</taxon>
        <taxon>Georgefischeriales</taxon>
        <taxon>Tilletiariaceae</taxon>
        <taxon>Tilletiaria</taxon>
    </lineage>
</organism>
<dbReference type="InterPro" id="IPR051477">
    <property type="entry name" value="Expansin_CellWall"/>
</dbReference>
<dbReference type="Proteomes" id="UP000027361">
    <property type="component" value="Unassembled WGS sequence"/>
</dbReference>
<keyword evidence="4" id="KW-1185">Reference proteome</keyword>
<dbReference type="CDD" id="cd22191">
    <property type="entry name" value="DPBB_RlpA_EXP_N-like"/>
    <property type="match status" value="1"/>
</dbReference>
<sequence>MGSCGWTNTDSDMIAAVSHTLYDQYTTTPGNPNNNDLCGKMIDVSYGGKTVRVKIVDRCEGCQEYDVDLTTTAFSQLADLGVGRLSGATWQLV</sequence>